<dbReference type="InterPro" id="IPR035963">
    <property type="entry name" value="FERM_2"/>
</dbReference>
<dbReference type="OrthoDB" id="6589456at2759"/>
<dbReference type="InterPro" id="IPR000299">
    <property type="entry name" value="FERM_domain"/>
</dbReference>
<gene>
    <name evidence="3" type="ORF">DILT_LOCUS11773</name>
</gene>
<evidence type="ECO:0000313" key="3">
    <source>
        <dbReference type="EMBL" id="VDN15942.1"/>
    </source>
</evidence>
<dbReference type="InterPro" id="IPR019748">
    <property type="entry name" value="FERM_central"/>
</dbReference>
<dbReference type="Pfam" id="PF00373">
    <property type="entry name" value="FERM_M"/>
    <property type="match status" value="1"/>
</dbReference>
<keyword evidence="4" id="KW-1185">Reference proteome</keyword>
<accession>A0A3P7P764</accession>
<dbReference type="SUPFAM" id="SSF47031">
    <property type="entry name" value="Second domain of FERM"/>
    <property type="match status" value="1"/>
</dbReference>
<feature type="domain" description="FERM" evidence="2">
    <location>
        <begin position="1"/>
        <end position="61"/>
    </location>
</feature>
<dbReference type="Proteomes" id="UP000281553">
    <property type="component" value="Unassembled WGS sequence"/>
</dbReference>
<feature type="chain" id="PRO_5017982207" description="FERM domain-containing protein" evidence="1">
    <location>
        <begin position="21"/>
        <end position="61"/>
    </location>
</feature>
<evidence type="ECO:0000259" key="2">
    <source>
        <dbReference type="PROSITE" id="PS50057"/>
    </source>
</evidence>
<keyword evidence="1" id="KW-0732">Signal</keyword>
<dbReference type="PROSITE" id="PS50057">
    <property type="entry name" value="FERM_3"/>
    <property type="match status" value="1"/>
</dbReference>
<sequence>MPCSFFSYVILGAYVVQSDAGDFDPEQHHGIEYLRDHPFAPQHLQSPEMLYRIAAAHRLLQ</sequence>
<feature type="signal peptide" evidence="1">
    <location>
        <begin position="1"/>
        <end position="20"/>
    </location>
</feature>
<evidence type="ECO:0000313" key="4">
    <source>
        <dbReference type="Proteomes" id="UP000281553"/>
    </source>
</evidence>
<name>A0A3P7P764_DIBLA</name>
<dbReference type="EMBL" id="UYRU01064157">
    <property type="protein sequence ID" value="VDN15942.1"/>
    <property type="molecule type" value="Genomic_DNA"/>
</dbReference>
<dbReference type="AlphaFoldDB" id="A0A3P7P764"/>
<dbReference type="Gene3D" id="1.20.80.10">
    <property type="match status" value="1"/>
</dbReference>
<dbReference type="InterPro" id="IPR014352">
    <property type="entry name" value="FERM/acyl-CoA-bd_prot_sf"/>
</dbReference>
<proteinExistence type="predicted"/>
<evidence type="ECO:0000256" key="1">
    <source>
        <dbReference type="SAM" id="SignalP"/>
    </source>
</evidence>
<reference evidence="3 4" key="1">
    <citation type="submission" date="2018-11" db="EMBL/GenBank/DDBJ databases">
        <authorList>
            <consortium name="Pathogen Informatics"/>
        </authorList>
    </citation>
    <scope>NUCLEOTIDE SEQUENCE [LARGE SCALE GENOMIC DNA]</scope>
</reference>
<protein>
    <recommendedName>
        <fullName evidence="2">FERM domain-containing protein</fullName>
    </recommendedName>
</protein>
<organism evidence="3 4">
    <name type="scientific">Dibothriocephalus latus</name>
    <name type="common">Fish tapeworm</name>
    <name type="synonym">Diphyllobothrium latum</name>
    <dbReference type="NCBI Taxonomy" id="60516"/>
    <lineage>
        <taxon>Eukaryota</taxon>
        <taxon>Metazoa</taxon>
        <taxon>Spiralia</taxon>
        <taxon>Lophotrochozoa</taxon>
        <taxon>Platyhelminthes</taxon>
        <taxon>Cestoda</taxon>
        <taxon>Eucestoda</taxon>
        <taxon>Diphyllobothriidea</taxon>
        <taxon>Diphyllobothriidae</taxon>
        <taxon>Dibothriocephalus</taxon>
    </lineage>
</organism>
<dbReference type="CDD" id="cd14473">
    <property type="entry name" value="FERM_B-lobe"/>
    <property type="match status" value="1"/>
</dbReference>